<dbReference type="InterPro" id="IPR031127">
    <property type="entry name" value="E3_UB_ligase_RBR"/>
</dbReference>
<dbReference type="OrthoDB" id="10264956at2759"/>
<dbReference type="PANTHER" id="PTHR11685">
    <property type="entry name" value="RBR FAMILY RING FINGER AND IBR DOMAIN-CONTAINING"/>
    <property type="match status" value="1"/>
</dbReference>
<dbReference type="GO" id="GO:0004842">
    <property type="term" value="F:ubiquitin-protein transferase activity"/>
    <property type="evidence" value="ECO:0007669"/>
    <property type="project" value="InterPro"/>
</dbReference>
<keyword evidence="4" id="KW-0863">Zinc-finger</keyword>
<evidence type="ECO:0000256" key="1">
    <source>
        <dbReference type="ARBA" id="ARBA00022679"/>
    </source>
</evidence>
<evidence type="ECO:0000256" key="2">
    <source>
        <dbReference type="ARBA" id="ARBA00022723"/>
    </source>
</evidence>
<dbReference type="STRING" id="1806994.A0A507CG31"/>
<reference evidence="8 9" key="1">
    <citation type="journal article" date="2019" name="Sci. Rep.">
        <title>Comparative genomics of chytrid fungi reveal insights into the obligate biotrophic and pathogenic lifestyle of Synchytrium endobioticum.</title>
        <authorList>
            <person name="van de Vossenberg B.T.L.H."/>
            <person name="Warris S."/>
            <person name="Nguyen H.D.T."/>
            <person name="van Gent-Pelzer M.P.E."/>
            <person name="Joly D.L."/>
            <person name="van de Geest H.C."/>
            <person name="Bonants P.J.M."/>
            <person name="Smith D.S."/>
            <person name="Levesque C.A."/>
            <person name="van der Lee T.A.J."/>
        </authorList>
    </citation>
    <scope>NUCLEOTIDE SEQUENCE [LARGE SCALE GENOMIC DNA]</scope>
    <source>
        <strain evidence="8 9">JEL517</strain>
    </source>
</reference>
<evidence type="ECO:0000256" key="4">
    <source>
        <dbReference type="ARBA" id="ARBA00022771"/>
    </source>
</evidence>
<comment type="caution">
    <text evidence="8">The sequence shown here is derived from an EMBL/GenBank/DDBJ whole genome shotgun (WGS) entry which is preliminary data.</text>
</comment>
<keyword evidence="9" id="KW-1185">Reference proteome</keyword>
<dbReference type="Pfam" id="PF22191">
    <property type="entry name" value="IBR_1"/>
    <property type="match status" value="1"/>
</dbReference>
<keyword evidence="6" id="KW-0862">Zinc</keyword>
<proteinExistence type="predicted"/>
<dbReference type="Proteomes" id="UP000319731">
    <property type="component" value="Unassembled WGS sequence"/>
</dbReference>
<evidence type="ECO:0000256" key="3">
    <source>
        <dbReference type="ARBA" id="ARBA00022737"/>
    </source>
</evidence>
<keyword evidence="1" id="KW-0808">Transferase</keyword>
<organism evidence="8 9">
    <name type="scientific">Synchytrium microbalum</name>
    <dbReference type="NCBI Taxonomy" id="1806994"/>
    <lineage>
        <taxon>Eukaryota</taxon>
        <taxon>Fungi</taxon>
        <taxon>Fungi incertae sedis</taxon>
        <taxon>Chytridiomycota</taxon>
        <taxon>Chytridiomycota incertae sedis</taxon>
        <taxon>Chytridiomycetes</taxon>
        <taxon>Synchytriales</taxon>
        <taxon>Synchytriaceae</taxon>
        <taxon>Synchytrium</taxon>
    </lineage>
</organism>
<dbReference type="GeneID" id="42002624"/>
<protein>
    <recommendedName>
        <fullName evidence="7">RING-type domain-containing protein</fullName>
    </recommendedName>
</protein>
<feature type="domain" description="RING-type" evidence="7">
    <location>
        <begin position="1"/>
        <end position="272"/>
    </location>
</feature>
<evidence type="ECO:0000313" key="9">
    <source>
        <dbReference type="Proteomes" id="UP000319731"/>
    </source>
</evidence>
<dbReference type="SUPFAM" id="SSF57850">
    <property type="entry name" value="RING/U-box"/>
    <property type="match status" value="1"/>
</dbReference>
<dbReference type="CDD" id="cd20336">
    <property type="entry name" value="Rcat_RBR"/>
    <property type="match status" value="1"/>
</dbReference>
<evidence type="ECO:0000259" key="7">
    <source>
        <dbReference type="PROSITE" id="PS51873"/>
    </source>
</evidence>
<dbReference type="CDD" id="cd20335">
    <property type="entry name" value="BRcat_RBR"/>
    <property type="match status" value="1"/>
</dbReference>
<dbReference type="RefSeq" id="XP_031026759.1">
    <property type="nucleotide sequence ID" value="XM_031167327.1"/>
</dbReference>
<evidence type="ECO:0000256" key="6">
    <source>
        <dbReference type="ARBA" id="ARBA00022833"/>
    </source>
</evidence>
<dbReference type="PROSITE" id="PS51873">
    <property type="entry name" value="TRIAD"/>
    <property type="match status" value="1"/>
</dbReference>
<accession>A0A507CG31</accession>
<gene>
    <name evidence="8" type="ORF">SmJEL517_g01399</name>
</gene>
<dbReference type="Gene3D" id="1.20.120.1750">
    <property type="match status" value="1"/>
</dbReference>
<dbReference type="GO" id="GO:0008270">
    <property type="term" value="F:zinc ion binding"/>
    <property type="evidence" value="ECO:0007669"/>
    <property type="project" value="UniProtKB-KW"/>
</dbReference>
<sequence length="308" mass="34685">MRPQQIKCPVCSDPLTRQEWVRFVDDPRIINKFDQMNRPFRVREVPCVGVGCNKNVCLVTPPAMATLDRELKANEITSLYKSILADDSTGNLSVTAQSLYTRFEVDLQNVVAGGSLNIQDLYTRICKDLDVIGQNRRKKILATQLTRNLITLETSAEAWRSLNILQLSRFPFVKCSNCSYETCTACGDGSHHDQSCSELLQSRLITETNPDALATLKWKIENSKNCPRCAIAITREEGCFRVDCIYCGFKWCWHCSREFDEKHGFYACQNSASGSINSNSKNDVPELGVPNVLAIQMKMSSQIAKFGM</sequence>
<name>A0A507CG31_9FUNG</name>
<keyword evidence="5" id="KW-0833">Ubl conjugation pathway</keyword>
<dbReference type="AlphaFoldDB" id="A0A507CG31"/>
<keyword evidence="2" id="KW-0479">Metal-binding</keyword>
<dbReference type="EMBL" id="QEAO01000004">
    <property type="protein sequence ID" value="TPX36545.1"/>
    <property type="molecule type" value="Genomic_DNA"/>
</dbReference>
<evidence type="ECO:0000313" key="8">
    <source>
        <dbReference type="EMBL" id="TPX36545.1"/>
    </source>
</evidence>
<dbReference type="GO" id="GO:0016567">
    <property type="term" value="P:protein ubiquitination"/>
    <property type="evidence" value="ECO:0007669"/>
    <property type="project" value="InterPro"/>
</dbReference>
<dbReference type="InterPro" id="IPR044066">
    <property type="entry name" value="TRIAD_supradom"/>
</dbReference>
<evidence type="ECO:0000256" key="5">
    <source>
        <dbReference type="ARBA" id="ARBA00022786"/>
    </source>
</evidence>
<keyword evidence="3" id="KW-0677">Repeat</keyword>